<feature type="signal peptide" evidence="8">
    <location>
        <begin position="1"/>
        <end position="20"/>
    </location>
</feature>
<feature type="domain" description="NodB homology" evidence="9">
    <location>
        <begin position="557"/>
        <end position="749"/>
    </location>
</feature>
<evidence type="ECO:0000313" key="11">
    <source>
        <dbReference type="Proteomes" id="UP000799438"/>
    </source>
</evidence>
<dbReference type="InterPro" id="IPR011330">
    <property type="entry name" value="Glyco_hydro/deAcase_b/a-brl"/>
</dbReference>
<dbReference type="InterPro" id="IPR002509">
    <property type="entry name" value="NODB_dom"/>
</dbReference>
<dbReference type="Gene3D" id="2.60.120.430">
    <property type="entry name" value="Galactose-binding lectin"/>
    <property type="match status" value="2"/>
</dbReference>
<sequence length="763" mass="81891">MRLVALVGLAASLIPSVAQAACSGPLTIDDFSQYSSNSNSLGSWTSDDGSMTSISAAGNKLSFTPSSDSYFYETFSCQAASSNGYDSISFSTKGPAGGSFTLEIQTQASCSASSYTSYYHEVTGLTGQTQTITIPLSSFAGANADAVTAFLWSDFSSTSATYELSNIQFGCSSSGGGNPPTTSQTSMRTTSRSTVPTGSCQNLLVDDWVSQSRLTFLYYNAMLNPSSDDATMNSVVVSPTTNRLTLTPKDDSSYFYSQVGCLNARDVYGGLSLRIKAPSGTTLSVELDSASECGGEATAAITVSSSDLGWTFDGSEKLYSIPFSKFSGLDTSKLTTILFAGLNNAVTFGPLAFYCGNTVSEYTPTNTAVPTGISETVAAPSGTAAAIVIDQFANSESNALGFWHGADEGMTLNYGGNSLTITSNDADYAYYTQVTATCRDLSSYDGDYLHIAYSGSNAFSVALQQHNSQCNENIAPYPETWDSVEAARYASGSDIYIPMNHFKIERSRVVGVALKGFYKADPVTLSKIEIVKSVPAGFTIPNKLESGNLIFACKRPNSFAFAIDDGDPTLAQEVLQIIREEDIKVTFFTVGAPLLDASTNLSNVYNEMKAAGHQIALHSYTHPKMEGLPDYAAIDWEYENDIAAVEQTLGGFHTPYFRPPFGTEGARMRQRLAVATADQTSSPYIINWSVDVEDWLWAETSTPEKQLDAFQRDVDKGGNLVVMHYLYPSTVGYLRQFIQIAKATGKQLMRVDQCLEDPNAPAL</sequence>
<name>A0A6A6BBK8_9PEZI</name>
<dbReference type="InterPro" id="IPR008979">
    <property type="entry name" value="Galactose-bd-like_sf"/>
</dbReference>
<dbReference type="GO" id="GO:0005975">
    <property type="term" value="P:carbohydrate metabolic process"/>
    <property type="evidence" value="ECO:0007669"/>
    <property type="project" value="InterPro"/>
</dbReference>
<dbReference type="EMBL" id="ML995489">
    <property type="protein sequence ID" value="KAF2140743.1"/>
    <property type="molecule type" value="Genomic_DNA"/>
</dbReference>
<proteinExistence type="predicted"/>
<keyword evidence="2" id="KW-0479">Metal-binding</keyword>
<organism evidence="10 11">
    <name type="scientific">Aplosporella prunicola CBS 121167</name>
    <dbReference type="NCBI Taxonomy" id="1176127"/>
    <lineage>
        <taxon>Eukaryota</taxon>
        <taxon>Fungi</taxon>
        <taxon>Dikarya</taxon>
        <taxon>Ascomycota</taxon>
        <taxon>Pezizomycotina</taxon>
        <taxon>Dothideomycetes</taxon>
        <taxon>Dothideomycetes incertae sedis</taxon>
        <taxon>Botryosphaeriales</taxon>
        <taxon>Aplosporellaceae</taxon>
        <taxon>Aplosporella</taxon>
    </lineage>
</organism>
<dbReference type="CDD" id="cd10917">
    <property type="entry name" value="CE4_NodB_like_6s_7s"/>
    <property type="match status" value="1"/>
</dbReference>
<dbReference type="Gene3D" id="3.20.20.370">
    <property type="entry name" value="Glycoside hydrolase/deacetylase"/>
    <property type="match status" value="1"/>
</dbReference>
<dbReference type="GO" id="GO:0016810">
    <property type="term" value="F:hydrolase activity, acting on carbon-nitrogen (but not peptide) bonds"/>
    <property type="evidence" value="ECO:0007669"/>
    <property type="project" value="InterPro"/>
</dbReference>
<evidence type="ECO:0000256" key="6">
    <source>
        <dbReference type="ARBA" id="ARBA00023285"/>
    </source>
</evidence>
<dbReference type="PANTHER" id="PTHR46471:SF6">
    <property type="entry name" value="GLYCOSYL HYDROLASE"/>
    <property type="match status" value="1"/>
</dbReference>
<dbReference type="Pfam" id="PF01522">
    <property type="entry name" value="Polysacc_deac_1"/>
    <property type="match status" value="1"/>
</dbReference>
<keyword evidence="11" id="KW-1185">Reference proteome</keyword>
<evidence type="ECO:0000259" key="9">
    <source>
        <dbReference type="PROSITE" id="PS51677"/>
    </source>
</evidence>
<dbReference type="RefSeq" id="XP_033396456.1">
    <property type="nucleotide sequence ID" value="XM_033540736.1"/>
</dbReference>
<evidence type="ECO:0000256" key="8">
    <source>
        <dbReference type="SAM" id="SignalP"/>
    </source>
</evidence>
<dbReference type="AlphaFoldDB" id="A0A6A6BBK8"/>
<accession>A0A6A6BBK8</accession>
<evidence type="ECO:0000256" key="4">
    <source>
        <dbReference type="ARBA" id="ARBA00022801"/>
    </source>
</evidence>
<keyword evidence="4" id="KW-0378">Hydrolase</keyword>
<evidence type="ECO:0000256" key="1">
    <source>
        <dbReference type="ARBA" id="ARBA00001941"/>
    </source>
</evidence>
<dbReference type="GeneID" id="54298232"/>
<dbReference type="OrthoDB" id="2128708at2759"/>
<dbReference type="GO" id="GO:0046872">
    <property type="term" value="F:metal ion binding"/>
    <property type="evidence" value="ECO:0007669"/>
    <property type="project" value="UniProtKB-KW"/>
</dbReference>
<dbReference type="PROSITE" id="PS51677">
    <property type="entry name" value="NODB"/>
    <property type="match status" value="1"/>
</dbReference>
<comment type="cofactor">
    <cofactor evidence="1">
        <name>Co(2+)</name>
        <dbReference type="ChEBI" id="CHEBI:48828"/>
    </cofactor>
</comment>
<keyword evidence="6" id="KW-0170">Cobalt</keyword>
<dbReference type="Proteomes" id="UP000799438">
    <property type="component" value="Unassembled WGS sequence"/>
</dbReference>
<dbReference type="SUPFAM" id="SSF49785">
    <property type="entry name" value="Galactose-binding domain-like"/>
    <property type="match status" value="1"/>
</dbReference>
<feature type="region of interest" description="Disordered" evidence="7">
    <location>
        <begin position="173"/>
        <end position="195"/>
    </location>
</feature>
<evidence type="ECO:0000256" key="3">
    <source>
        <dbReference type="ARBA" id="ARBA00022729"/>
    </source>
</evidence>
<evidence type="ECO:0000313" key="10">
    <source>
        <dbReference type="EMBL" id="KAF2140743.1"/>
    </source>
</evidence>
<evidence type="ECO:0000256" key="2">
    <source>
        <dbReference type="ARBA" id="ARBA00022723"/>
    </source>
</evidence>
<feature type="compositionally biased region" description="Low complexity" evidence="7">
    <location>
        <begin position="179"/>
        <end position="195"/>
    </location>
</feature>
<gene>
    <name evidence="10" type="ORF">K452DRAFT_288833</name>
</gene>
<dbReference type="SUPFAM" id="SSF88713">
    <property type="entry name" value="Glycoside hydrolase/deacetylase"/>
    <property type="match status" value="1"/>
</dbReference>
<dbReference type="PANTHER" id="PTHR46471">
    <property type="entry name" value="CHITIN DEACETYLASE"/>
    <property type="match status" value="1"/>
</dbReference>
<keyword evidence="5" id="KW-0119">Carbohydrate metabolism</keyword>
<evidence type="ECO:0000256" key="5">
    <source>
        <dbReference type="ARBA" id="ARBA00023277"/>
    </source>
</evidence>
<reference evidence="10" key="1">
    <citation type="journal article" date="2020" name="Stud. Mycol.">
        <title>101 Dothideomycetes genomes: a test case for predicting lifestyles and emergence of pathogens.</title>
        <authorList>
            <person name="Haridas S."/>
            <person name="Albert R."/>
            <person name="Binder M."/>
            <person name="Bloem J."/>
            <person name="Labutti K."/>
            <person name="Salamov A."/>
            <person name="Andreopoulos B."/>
            <person name="Baker S."/>
            <person name="Barry K."/>
            <person name="Bills G."/>
            <person name="Bluhm B."/>
            <person name="Cannon C."/>
            <person name="Castanera R."/>
            <person name="Culley D."/>
            <person name="Daum C."/>
            <person name="Ezra D."/>
            <person name="Gonzalez J."/>
            <person name="Henrissat B."/>
            <person name="Kuo A."/>
            <person name="Liang C."/>
            <person name="Lipzen A."/>
            <person name="Lutzoni F."/>
            <person name="Magnuson J."/>
            <person name="Mondo S."/>
            <person name="Nolan M."/>
            <person name="Ohm R."/>
            <person name="Pangilinan J."/>
            <person name="Park H.-J."/>
            <person name="Ramirez L."/>
            <person name="Alfaro M."/>
            <person name="Sun H."/>
            <person name="Tritt A."/>
            <person name="Yoshinaga Y."/>
            <person name="Zwiers L.-H."/>
            <person name="Turgeon B."/>
            <person name="Goodwin S."/>
            <person name="Spatafora J."/>
            <person name="Crous P."/>
            <person name="Grigoriev I."/>
        </authorList>
    </citation>
    <scope>NUCLEOTIDE SEQUENCE</scope>
    <source>
        <strain evidence="10">CBS 121167</strain>
    </source>
</reference>
<protein>
    <submittedName>
        <fullName evidence="10">Carbohydrate esterase family 4 protein</fullName>
    </submittedName>
</protein>
<evidence type="ECO:0000256" key="7">
    <source>
        <dbReference type="SAM" id="MobiDB-lite"/>
    </source>
</evidence>
<feature type="chain" id="PRO_5025664948" evidence="8">
    <location>
        <begin position="21"/>
        <end position="763"/>
    </location>
</feature>
<keyword evidence="3 8" id="KW-0732">Signal</keyword>